<dbReference type="EC" id="2.10.1.1" evidence="7"/>
<dbReference type="Proteomes" id="UP000298003">
    <property type="component" value="Unassembled WGS sequence"/>
</dbReference>
<dbReference type="GeneID" id="95683386"/>
<organism evidence="9 10">
    <name type="scientific">Cellulosimicrobium funkei</name>
    <dbReference type="NCBI Taxonomy" id="264251"/>
    <lineage>
        <taxon>Bacteria</taxon>
        <taxon>Bacillati</taxon>
        <taxon>Actinomycetota</taxon>
        <taxon>Actinomycetes</taxon>
        <taxon>Micrococcales</taxon>
        <taxon>Promicromonosporaceae</taxon>
        <taxon>Cellulosimicrobium</taxon>
    </lineage>
</organism>
<comment type="similarity">
    <text evidence="3 7">Belongs to the MoeA family.</text>
</comment>
<gene>
    <name evidence="9" type="ORF">E1O70_02655</name>
</gene>
<dbReference type="InterPro" id="IPR005110">
    <property type="entry name" value="MoeA_linker/N"/>
</dbReference>
<evidence type="ECO:0000256" key="5">
    <source>
        <dbReference type="ARBA" id="ARBA00023150"/>
    </source>
</evidence>
<dbReference type="AlphaFoldDB" id="A0A4Y8R6G8"/>
<dbReference type="SUPFAM" id="SSF63867">
    <property type="entry name" value="MoeA C-terminal domain-like"/>
    <property type="match status" value="1"/>
</dbReference>
<dbReference type="GO" id="GO:0006777">
    <property type="term" value="P:Mo-molybdopterin cofactor biosynthetic process"/>
    <property type="evidence" value="ECO:0007669"/>
    <property type="project" value="UniProtKB-UniRule"/>
</dbReference>
<evidence type="ECO:0000259" key="8">
    <source>
        <dbReference type="SMART" id="SM00852"/>
    </source>
</evidence>
<dbReference type="SMART" id="SM00852">
    <property type="entry name" value="MoCF_biosynth"/>
    <property type="match status" value="1"/>
</dbReference>
<evidence type="ECO:0000313" key="10">
    <source>
        <dbReference type="Proteomes" id="UP000298003"/>
    </source>
</evidence>
<dbReference type="GO" id="GO:0005829">
    <property type="term" value="C:cytosol"/>
    <property type="evidence" value="ECO:0007669"/>
    <property type="project" value="TreeGrafter"/>
</dbReference>
<protein>
    <recommendedName>
        <fullName evidence="7">Molybdopterin molybdenumtransferase</fullName>
        <ecNumber evidence="7">2.10.1.1</ecNumber>
    </recommendedName>
</protein>
<dbReference type="Gene3D" id="2.170.190.11">
    <property type="entry name" value="Molybdopterin biosynthesis moea protein, domain 3"/>
    <property type="match status" value="1"/>
</dbReference>
<dbReference type="RefSeq" id="WP_061267803.1">
    <property type="nucleotide sequence ID" value="NZ_SOZH01000002.1"/>
</dbReference>
<evidence type="ECO:0000256" key="3">
    <source>
        <dbReference type="ARBA" id="ARBA00010763"/>
    </source>
</evidence>
<proteinExistence type="inferred from homology"/>
<dbReference type="InterPro" id="IPR001453">
    <property type="entry name" value="MoaB/Mog_dom"/>
</dbReference>
<evidence type="ECO:0000313" key="9">
    <source>
        <dbReference type="EMBL" id="TFF17087.1"/>
    </source>
</evidence>
<dbReference type="Gene3D" id="3.90.105.10">
    <property type="entry name" value="Molybdopterin biosynthesis moea protein, domain 2"/>
    <property type="match status" value="1"/>
</dbReference>
<accession>A0A4Y8R6G8</accession>
<sequence>MTRDPSRTIVQHTADALALVRPTAPADTPLEDAVGAVLAADVVSALDAPAFDASAMDGYAVRAQDVAGATPSAPVVLRVVGDVAAGDAGPPGLDGGLGPGEAVRIMTGAPVPPGADAVVPVERTSTGRFTPGAAGSGPTTVAIHDASRTHVRTCGEDVRRGDVVVAAGAVLTARHVSVAASAGHATVRVHRAPRVAVLSTGSELVAPGTTPGPGHLPDSNSVLLAAAARTAGAHVVRRGAVGDSAAALVATLDGLLDAFDGAPPDLLVSTGGVSAGAFDVVREVLDPATRAGTPWQDAVTDARLVAVGMQPGRPQGLGRWRGVPWLALPGNPVSAYVSFELFVRPVVDRLRGVPGTGRPLVRRVAAAGWSSPPGREQLVLVRHTEPDGAHVVPAGRHPDERTTARGSGSHRVSALAHADALAVVGADVTAVAPGDPVQVLLL</sequence>
<keyword evidence="4 7" id="KW-0500">Molybdenum</keyword>
<comment type="function">
    <text evidence="1 7">Catalyzes the insertion of molybdate into adenylated molybdopterin with the concomitant release of AMP.</text>
</comment>
<dbReference type="CDD" id="cd00887">
    <property type="entry name" value="MoeA"/>
    <property type="match status" value="1"/>
</dbReference>
<dbReference type="NCBIfam" id="NF045515">
    <property type="entry name" value="Glp_gephyrin"/>
    <property type="match status" value="1"/>
</dbReference>
<dbReference type="InterPro" id="IPR036135">
    <property type="entry name" value="MoeA_linker/N_sf"/>
</dbReference>
<dbReference type="PANTHER" id="PTHR10192">
    <property type="entry name" value="MOLYBDOPTERIN BIOSYNTHESIS PROTEIN"/>
    <property type="match status" value="1"/>
</dbReference>
<evidence type="ECO:0000256" key="2">
    <source>
        <dbReference type="ARBA" id="ARBA00005046"/>
    </source>
</evidence>
<comment type="pathway">
    <text evidence="2 7">Cofactor biosynthesis; molybdopterin biosynthesis.</text>
</comment>
<evidence type="ECO:0000256" key="4">
    <source>
        <dbReference type="ARBA" id="ARBA00022505"/>
    </source>
</evidence>
<dbReference type="GO" id="GO:0046872">
    <property type="term" value="F:metal ion binding"/>
    <property type="evidence" value="ECO:0007669"/>
    <property type="project" value="UniProtKB-UniRule"/>
</dbReference>
<comment type="cofactor">
    <cofactor evidence="7">
        <name>Mg(2+)</name>
        <dbReference type="ChEBI" id="CHEBI:18420"/>
    </cofactor>
</comment>
<dbReference type="PANTHER" id="PTHR10192:SF5">
    <property type="entry name" value="GEPHYRIN"/>
    <property type="match status" value="1"/>
</dbReference>
<name>A0A4Y8R6G8_9MICO</name>
<evidence type="ECO:0000256" key="1">
    <source>
        <dbReference type="ARBA" id="ARBA00002901"/>
    </source>
</evidence>
<keyword evidence="7" id="KW-0460">Magnesium</keyword>
<keyword evidence="7" id="KW-0479">Metal-binding</keyword>
<dbReference type="Pfam" id="PF03453">
    <property type="entry name" value="MoeA_N"/>
    <property type="match status" value="1"/>
</dbReference>
<dbReference type="GO" id="GO:0061599">
    <property type="term" value="F:molybdopterin molybdotransferase activity"/>
    <property type="evidence" value="ECO:0007669"/>
    <property type="project" value="UniProtKB-UniRule"/>
</dbReference>
<dbReference type="InterPro" id="IPR038987">
    <property type="entry name" value="MoeA-like"/>
</dbReference>
<dbReference type="InterPro" id="IPR036688">
    <property type="entry name" value="MoeA_C_domain_IV_sf"/>
</dbReference>
<comment type="catalytic activity">
    <reaction evidence="6">
        <text>adenylyl-molybdopterin + molybdate = Mo-molybdopterin + AMP + H(+)</text>
        <dbReference type="Rhea" id="RHEA:35047"/>
        <dbReference type="ChEBI" id="CHEBI:15378"/>
        <dbReference type="ChEBI" id="CHEBI:36264"/>
        <dbReference type="ChEBI" id="CHEBI:62727"/>
        <dbReference type="ChEBI" id="CHEBI:71302"/>
        <dbReference type="ChEBI" id="CHEBI:456215"/>
        <dbReference type="EC" id="2.10.1.1"/>
    </reaction>
</comment>
<evidence type="ECO:0000256" key="7">
    <source>
        <dbReference type="RuleBase" id="RU365090"/>
    </source>
</evidence>
<dbReference type="Pfam" id="PF00994">
    <property type="entry name" value="MoCF_biosynth"/>
    <property type="match status" value="1"/>
</dbReference>
<dbReference type="InterPro" id="IPR036425">
    <property type="entry name" value="MoaB/Mog-like_dom_sf"/>
</dbReference>
<reference evidence="9 10" key="1">
    <citation type="submission" date="2019-03" db="EMBL/GenBank/DDBJ databases">
        <title>Cellulosimicrobium funkei JCM14302 Assembly.</title>
        <authorList>
            <person name="Dou T."/>
        </authorList>
    </citation>
    <scope>NUCLEOTIDE SEQUENCE [LARGE SCALE GENOMIC DNA]</scope>
    <source>
        <strain evidence="9 10">JCM 14302</strain>
    </source>
</reference>
<dbReference type="SUPFAM" id="SSF53218">
    <property type="entry name" value="Molybdenum cofactor biosynthesis proteins"/>
    <property type="match status" value="1"/>
</dbReference>
<dbReference type="UniPathway" id="UPA00344"/>
<keyword evidence="10" id="KW-1185">Reference proteome</keyword>
<keyword evidence="7 9" id="KW-0808">Transferase</keyword>
<evidence type="ECO:0000256" key="6">
    <source>
        <dbReference type="ARBA" id="ARBA00047317"/>
    </source>
</evidence>
<dbReference type="Gene3D" id="3.40.980.10">
    <property type="entry name" value="MoaB/Mog-like domain"/>
    <property type="match status" value="1"/>
</dbReference>
<comment type="caution">
    <text evidence="9">The sequence shown here is derived from an EMBL/GenBank/DDBJ whole genome shotgun (WGS) entry which is preliminary data.</text>
</comment>
<dbReference type="SUPFAM" id="SSF63882">
    <property type="entry name" value="MoeA N-terminal region -like"/>
    <property type="match status" value="1"/>
</dbReference>
<feature type="domain" description="MoaB/Mog" evidence="8">
    <location>
        <begin position="196"/>
        <end position="349"/>
    </location>
</feature>
<dbReference type="Gene3D" id="2.40.340.10">
    <property type="entry name" value="MoeA, C-terminal, domain IV"/>
    <property type="match status" value="1"/>
</dbReference>
<dbReference type="Pfam" id="PF03454">
    <property type="entry name" value="MoeA_C"/>
    <property type="match status" value="1"/>
</dbReference>
<dbReference type="InterPro" id="IPR005111">
    <property type="entry name" value="MoeA_C_domain_IV"/>
</dbReference>
<keyword evidence="5 7" id="KW-0501">Molybdenum cofactor biosynthesis</keyword>
<dbReference type="EMBL" id="SOZH01000002">
    <property type="protein sequence ID" value="TFF17087.1"/>
    <property type="molecule type" value="Genomic_DNA"/>
</dbReference>